<feature type="transmembrane region" description="Helical" evidence="1">
    <location>
        <begin position="317"/>
        <end position="345"/>
    </location>
</feature>
<dbReference type="Proteomes" id="UP000501747">
    <property type="component" value="Chromosome"/>
</dbReference>
<keyword evidence="3" id="KW-1185">Reference proteome</keyword>
<name>A0A6G8AQQ4_9ENTE</name>
<dbReference type="KEGG" id="vhy:G7082_02065"/>
<reference evidence="2 3" key="1">
    <citation type="submission" date="2020-03" db="EMBL/GenBank/DDBJ databases">
        <title>Vagococcus sp. nov., isolated from beetles.</title>
        <authorList>
            <person name="Hyun D.-W."/>
            <person name="Bae J.-W."/>
        </authorList>
    </citation>
    <scope>NUCLEOTIDE SEQUENCE [LARGE SCALE GENOMIC DNA]</scope>
    <source>
        <strain evidence="2 3">HDW17B</strain>
    </source>
</reference>
<feature type="transmembrane region" description="Helical" evidence="1">
    <location>
        <begin position="37"/>
        <end position="62"/>
    </location>
</feature>
<feature type="transmembrane region" description="Helical" evidence="1">
    <location>
        <begin position="571"/>
        <end position="590"/>
    </location>
</feature>
<feature type="transmembrane region" description="Helical" evidence="1">
    <location>
        <begin position="357"/>
        <end position="376"/>
    </location>
</feature>
<evidence type="ECO:0000313" key="2">
    <source>
        <dbReference type="EMBL" id="QIL47401.1"/>
    </source>
</evidence>
<feature type="transmembrane region" description="Helical" evidence="1">
    <location>
        <begin position="288"/>
        <end position="305"/>
    </location>
</feature>
<feature type="transmembrane region" description="Helical" evidence="1">
    <location>
        <begin position="597"/>
        <end position="613"/>
    </location>
</feature>
<protein>
    <recommendedName>
        <fullName evidence="4">Glycosyltransferase RgtA/B/C/D-like domain-containing protein</fullName>
    </recommendedName>
</protein>
<feature type="transmembrane region" description="Helical" evidence="1">
    <location>
        <begin position="113"/>
        <end position="135"/>
    </location>
</feature>
<keyword evidence="1" id="KW-0472">Membrane</keyword>
<dbReference type="RefSeq" id="WP_166033511.1">
    <property type="nucleotide sequence ID" value="NZ_CP049887.1"/>
</dbReference>
<feature type="transmembrane region" description="Helical" evidence="1">
    <location>
        <begin position="236"/>
        <end position="256"/>
    </location>
</feature>
<keyword evidence="1" id="KW-0812">Transmembrane</keyword>
<evidence type="ECO:0000313" key="3">
    <source>
        <dbReference type="Proteomes" id="UP000501747"/>
    </source>
</evidence>
<feature type="transmembrane region" description="Helical" evidence="1">
    <location>
        <begin position="263"/>
        <end position="282"/>
    </location>
</feature>
<dbReference type="Pfam" id="PF19484">
    <property type="entry name" value="DUF6020"/>
    <property type="match status" value="1"/>
</dbReference>
<evidence type="ECO:0008006" key="4">
    <source>
        <dbReference type="Google" id="ProtNLM"/>
    </source>
</evidence>
<evidence type="ECO:0000256" key="1">
    <source>
        <dbReference type="SAM" id="Phobius"/>
    </source>
</evidence>
<dbReference type="EMBL" id="CP049887">
    <property type="protein sequence ID" value="QIL47401.1"/>
    <property type="molecule type" value="Genomic_DNA"/>
</dbReference>
<dbReference type="InterPro" id="IPR046062">
    <property type="entry name" value="DUF6020"/>
</dbReference>
<feature type="transmembrane region" description="Helical" evidence="1">
    <location>
        <begin position="161"/>
        <end position="179"/>
    </location>
</feature>
<feature type="transmembrane region" description="Helical" evidence="1">
    <location>
        <begin position="540"/>
        <end position="565"/>
    </location>
</feature>
<proteinExistence type="predicted"/>
<keyword evidence="1" id="KW-1133">Transmembrane helix</keyword>
<sequence length="621" mass="71568">MSCGLVMTPQAHKLGPDSYDRISNSFLKFVYHLFNELMVSITVNRIVVTLIFALMCVSLRFVSKKQIKINWIQYLLSVILSIFAVSGMAFSFPNLKDGTWSILFENNIQTIKTLILLVSWFWFYNLIQSFLVYMLTEFKLKPYDLGKYESSKIVNFARKHVYFSALILYLLLVLPVVLMDYPGTISYDTLIQLIQFNHDMELRNDHPIFSTAMLGNAVKIGTKLGYPSLGVFFHSLYHMVGSGLLVAFSSWVIYQITDKKKMAYGYVVLVGLLPIMTNLITVPVKDTMFSHAFAASVASACLYLYKKDLYFKNKIYLVTVVTLTLAILLRKNAIYAIVPMLFILIPFELFKLYKKKATHFVLVALIILPIGMATLIENGLVSHYKISSEVMEREKLSVPLQQTARYVKKYGDEVTESEKKTINKVIKYEGIPERYLPTRSDPIKESFQEDVSSEDIKEYMGVWGKQFTKHPMVYFEATMHQIFPLFTVTNYNTYYASLESTSKITPWTNSHFEIYNLTQPQINTDLSLTKMGYSKLFDSLPVLGLLNNYSLYIILIMMILALALYRKMYKLLWLLLPTLLLLGTLIVGPLMIGYHRYYIPFVLLAPIYLAVMYKELNSKEE</sequence>
<feature type="transmembrane region" description="Helical" evidence="1">
    <location>
        <begin position="74"/>
        <end position="93"/>
    </location>
</feature>
<organism evidence="2 3">
    <name type="scientific">Vagococcus hydrophili</name>
    <dbReference type="NCBI Taxonomy" id="2714947"/>
    <lineage>
        <taxon>Bacteria</taxon>
        <taxon>Bacillati</taxon>
        <taxon>Bacillota</taxon>
        <taxon>Bacilli</taxon>
        <taxon>Lactobacillales</taxon>
        <taxon>Enterococcaceae</taxon>
        <taxon>Vagococcus</taxon>
    </lineage>
</organism>
<gene>
    <name evidence="2" type="ORF">G7082_02065</name>
</gene>
<accession>A0A6G8AQQ4</accession>
<dbReference type="AlphaFoldDB" id="A0A6G8AQQ4"/>